<sequence length="262" mass="28426">MNDIVIEVQHLGFKYPSAPKPTLGDIDFSVARGEFVSVVGPSGAGKTTLLNCISGLTRPTSGRVLVEGEAITAPSSKIGIVFQDYSRSLFPWLTAEKNVALPLGSRGLSAEEIRNRVSGALASVGLGGQEKKYPWEMSGGMQQRVAIARALALEPHVLIMDEPMASVDAQTRSDLEDLVLGIWAERGVTVILVTHDIDEAVYMSDRVVILSTPPTAVHDVMEVGLARPRHQLETKDDPDFGHLRSRLFTAIRELREFSAAKP</sequence>
<dbReference type="InterPro" id="IPR003593">
    <property type="entry name" value="AAA+_ATPase"/>
</dbReference>
<comment type="caution">
    <text evidence="5">The sequence shown here is derived from an EMBL/GenBank/DDBJ whole genome shotgun (WGS) entry which is preliminary data.</text>
</comment>
<dbReference type="RefSeq" id="WP_208045048.1">
    <property type="nucleotide sequence ID" value="NZ_JAGDYL010000005.1"/>
</dbReference>
<dbReference type="AlphaFoldDB" id="A0A939LY68"/>
<keyword evidence="6" id="KW-1185">Reference proteome</keyword>
<dbReference type="PANTHER" id="PTHR42788:SF13">
    <property type="entry name" value="ALIPHATIC SULFONATES IMPORT ATP-BINDING PROTEIN SSUB"/>
    <property type="match status" value="1"/>
</dbReference>
<dbReference type="PROSITE" id="PS50893">
    <property type="entry name" value="ABC_TRANSPORTER_2"/>
    <property type="match status" value="1"/>
</dbReference>
<dbReference type="SMART" id="SM00382">
    <property type="entry name" value="AAA"/>
    <property type="match status" value="1"/>
</dbReference>
<evidence type="ECO:0000256" key="2">
    <source>
        <dbReference type="ARBA" id="ARBA00022741"/>
    </source>
</evidence>
<organism evidence="5 6">
    <name type="scientific">Leucobacter ruminantium</name>
    <dbReference type="NCBI Taxonomy" id="1289170"/>
    <lineage>
        <taxon>Bacteria</taxon>
        <taxon>Bacillati</taxon>
        <taxon>Actinomycetota</taxon>
        <taxon>Actinomycetes</taxon>
        <taxon>Micrococcales</taxon>
        <taxon>Microbacteriaceae</taxon>
        <taxon>Leucobacter</taxon>
    </lineage>
</organism>
<evidence type="ECO:0000259" key="4">
    <source>
        <dbReference type="PROSITE" id="PS50893"/>
    </source>
</evidence>
<name>A0A939LY68_9MICO</name>
<dbReference type="CDD" id="cd03293">
    <property type="entry name" value="ABC_NrtD_SsuB_transporters"/>
    <property type="match status" value="1"/>
</dbReference>
<dbReference type="InterPro" id="IPR017871">
    <property type="entry name" value="ABC_transporter-like_CS"/>
</dbReference>
<evidence type="ECO:0000256" key="3">
    <source>
        <dbReference type="ARBA" id="ARBA00022840"/>
    </source>
</evidence>
<dbReference type="Gene3D" id="3.40.50.300">
    <property type="entry name" value="P-loop containing nucleotide triphosphate hydrolases"/>
    <property type="match status" value="1"/>
</dbReference>
<dbReference type="PANTHER" id="PTHR42788">
    <property type="entry name" value="TAURINE IMPORT ATP-BINDING PROTEIN-RELATED"/>
    <property type="match status" value="1"/>
</dbReference>
<dbReference type="EMBL" id="JAGDYL010000005">
    <property type="protein sequence ID" value="MBO1804572.1"/>
    <property type="molecule type" value="Genomic_DNA"/>
</dbReference>
<protein>
    <submittedName>
        <fullName evidence="5">ABC transporter ATP-binding protein</fullName>
    </submittedName>
</protein>
<evidence type="ECO:0000256" key="1">
    <source>
        <dbReference type="ARBA" id="ARBA00022448"/>
    </source>
</evidence>
<dbReference type="InterPro" id="IPR003439">
    <property type="entry name" value="ABC_transporter-like_ATP-bd"/>
</dbReference>
<feature type="domain" description="ABC transporter" evidence="4">
    <location>
        <begin position="6"/>
        <end position="237"/>
    </location>
</feature>
<dbReference type="PROSITE" id="PS00211">
    <property type="entry name" value="ABC_TRANSPORTER_1"/>
    <property type="match status" value="1"/>
</dbReference>
<accession>A0A939LY68</accession>
<dbReference type="SUPFAM" id="SSF52540">
    <property type="entry name" value="P-loop containing nucleoside triphosphate hydrolases"/>
    <property type="match status" value="1"/>
</dbReference>
<dbReference type="InterPro" id="IPR027417">
    <property type="entry name" value="P-loop_NTPase"/>
</dbReference>
<keyword evidence="3 5" id="KW-0067">ATP-binding</keyword>
<keyword evidence="2" id="KW-0547">Nucleotide-binding</keyword>
<evidence type="ECO:0000313" key="5">
    <source>
        <dbReference type="EMBL" id="MBO1804572.1"/>
    </source>
</evidence>
<reference evidence="5" key="1">
    <citation type="submission" date="2021-03" db="EMBL/GenBank/DDBJ databases">
        <title>Leucobacter chromiisoli sp. nov., isolated from chromium-containing soil of chemical plant.</title>
        <authorList>
            <person name="Xu Z."/>
        </authorList>
    </citation>
    <scope>NUCLEOTIDE SEQUENCE</scope>
    <source>
        <strain evidence="5">A2</strain>
    </source>
</reference>
<dbReference type="GO" id="GO:0005524">
    <property type="term" value="F:ATP binding"/>
    <property type="evidence" value="ECO:0007669"/>
    <property type="project" value="UniProtKB-KW"/>
</dbReference>
<keyword evidence="1" id="KW-0813">Transport</keyword>
<dbReference type="Proteomes" id="UP000664398">
    <property type="component" value="Unassembled WGS sequence"/>
</dbReference>
<dbReference type="GO" id="GO:0016887">
    <property type="term" value="F:ATP hydrolysis activity"/>
    <property type="evidence" value="ECO:0007669"/>
    <property type="project" value="InterPro"/>
</dbReference>
<proteinExistence type="predicted"/>
<dbReference type="Pfam" id="PF00005">
    <property type="entry name" value="ABC_tran"/>
    <property type="match status" value="1"/>
</dbReference>
<dbReference type="InterPro" id="IPR050166">
    <property type="entry name" value="ABC_transporter_ATP-bind"/>
</dbReference>
<evidence type="ECO:0000313" key="6">
    <source>
        <dbReference type="Proteomes" id="UP000664398"/>
    </source>
</evidence>
<gene>
    <name evidence="5" type="ORF">J4H91_04465</name>
</gene>